<dbReference type="SUPFAM" id="SSF46785">
    <property type="entry name" value="Winged helix' DNA-binding domain"/>
    <property type="match status" value="1"/>
</dbReference>
<evidence type="ECO:0000256" key="3">
    <source>
        <dbReference type="ARBA" id="ARBA00023163"/>
    </source>
</evidence>
<dbReference type="PROSITE" id="PS51000">
    <property type="entry name" value="HTH_DEOR_2"/>
    <property type="match status" value="1"/>
</dbReference>
<dbReference type="Pfam" id="PF08220">
    <property type="entry name" value="HTH_DeoR"/>
    <property type="match status" value="1"/>
</dbReference>
<dbReference type="GO" id="GO:0003677">
    <property type="term" value="F:DNA binding"/>
    <property type="evidence" value="ECO:0007669"/>
    <property type="project" value="UniProtKB-KW"/>
</dbReference>
<evidence type="ECO:0000259" key="4">
    <source>
        <dbReference type="PROSITE" id="PS51000"/>
    </source>
</evidence>
<dbReference type="InterPro" id="IPR036390">
    <property type="entry name" value="WH_DNA-bd_sf"/>
</dbReference>
<organism evidence="5">
    <name type="scientific">Serratia fonticola</name>
    <dbReference type="NCBI Taxonomy" id="47917"/>
    <lineage>
        <taxon>Bacteria</taxon>
        <taxon>Pseudomonadati</taxon>
        <taxon>Pseudomonadota</taxon>
        <taxon>Gammaproteobacteria</taxon>
        <taxon>Enterobacterales</taxon>
        <taxon>Yersiniaceae</taxon>
        <taxon>Serratia</taxon>
    </lineage>
</organism>
<dbReference type="GO" id="GO:0003700">
    <property type="term" value="F:DNA-binding transcription factor activity"/>
    <property type="evidence" value="ECO:0007669"/>
    <property type="project" value="InterPro"/>
</dbReference>
<dbReference type="PANTHER" id="PTHR30363:SF44">
    <property type="entry name" value="AGA OPERON TRANSCRIPTIONAL REPRESSOR-RELATED"/>
    <property type="match status" value="1"/>
</dbReference>
<dbReference type="EMBL" id="VISQ01000001">
    <property type="protein sequence ID" value="TVZ71539.1"/>
    <property type="molecule type" value="Genomic_DNA"/>
</dbReference>
<evidence type="ECO:0000256" key="2">
    <source>
        <dbReference type="ARBA" id="ARBA00023125"/>
    </source>
</evidence>
<dbReference type="PROSITE" id="PS00894">
    <property type="entry name" value="HTH_DEOR_1"/>
    <property type="match status" value="1"/>
</dbReference>
<accession>A0A542BQT4</accession>
<reference evidence="5" key="2">
    <citation type="submission" date="2019-08" db="EMBL/GenBank/DDBJ databases">
        <title>Investigation of anaerobic lignin degradation for improved lignocellulosic biofuels.</title>
        <authorList>
            <person name="Deangelis K.PhD."/>
        </authorList>
    </citation>
    <scope>NUCLEOTIDE SEQUENCE [LARGE SCALE GENOMIC DNA]</scope>
    <source>
        <strain evidence="5">128R</strain>
    </source>
</reference>
<dbReference type="SMART" id="SM00420">
    <property type="entry name" value="HTH_DEOR"/>
    <property type="match status" value="1"/>
</dbReference>
<dbReference type="InterPro" id="IPR018356">
    <property type="entry name" value="Tscrpt_reg_HTH_DeoR_CS"/>
</dbReference>
<dbReference type="OrthoDB" id="9814815at2"/>
<dbReference type="PRINTS" id="PR00037">
    <property type="entry name" value="HTHLACR"/>
</dbReference>
<sequence>MQSSIQVSCRHHAILSLLQDCGYISTDELAKVLNVSVHTIRRDLNMLESQHQLRRCHGGAEALNKQSSREHAPETEQAITIAKAIVTELEAGSCLYIDSQTVGAAVVGLLPEEVYYLITQHIELIGIARRNPFIAIFFLGRELSPGDADVSIQMSMIKWLPRPVDYSIVEVDYIDNSGIIFGDCFKYPSVKRHFLRGGQRQYVVYRQDDCTRRSLVKLGAMDRHKRVFCLA</sequence>
<gene>
    <name evidence="5" type="ORF">FHU10_4171</name>
</gene>
<reference evidence="5" key="1">
    <citation type="submission" date="2019-06" db="EMBL/GenBank/DDBJ databases">
        <authorList>
            <person name="Deangelis K."/>
            <person name="Huntemann M."/>
            <person name="Clum A."/>
            <person name="Pillay M."/>
            <person name="Palaniappan K."/>
            <person name="Varghese N."/>
            <person name="Mikhailova N."/>
            <person name="Stamatis D."/>
            <person name="Reddy T."/>
            <person name="Daum C."/>
            <person name="Shapiro N."/>
            <person name="Ivanova N."/>
            <person name="Kyrpides N."/>
            <person name="Woyke T."/>
        </authorList>
    </citation>
    <scope>NUCLEOTIDE SEQUENCE [LARGE SCALE GENOMIC DNA]</scope>
    <source>
        <strain evidence="5">128R</strain>
    </source>
</reference>
<keyword evidence="3" id="KW-0804">Transcription</keyword>
<dbReference type="InterPro" id="IPR036388">
    <property type="entry name" value="WH-like_DNA-bd_sf"/>
</dbReference>
<proteinExistence type="predicted"/>
<dbReference type="PANTHER" id="PTHR30363">
    <property type="entry name" value="HTH-TYPE TRANSCRIPTIONAL REGULATOR SRLR-RELATED"/>
    <property type="match status" value="1"/>
</dbReference>
<dbReference type="AlphaFoldDB" id="A0A542BQT4"/>
<dbReference type="InterPro" id="IPR001034">
    <property type="entry name" value="DeoR_HTH"/>
</dbReference>
<keyword evidence="2" id="KW-0238">DNA-binding</keyword>
<keyword evidence="1" id="KW-0805">Transcription regulation</keyword>
<evidence type="ECO:0000313" key="5">
    <source>
        <dbReference type="EMBL" id="TVZ71539.1"/>
    </source>
</evidence>
<feature type="domain" description="HTH deoR-type" evidence="4">
    <location>
        <begin position="7"/>
        <end position="62"/>
    </location>
</feature>
<dbReference type="InterPro" id="IPR050313">
    <property type="entry name" value="Carb_Metab_HTH_regulators"/>
</dbReference>
<name>A0A542BQT4_SERFO</name>
<protein>
    <submittedName>
        <fullName evidence="5">DeoR/GlpR family transcriptional regulator of sugar metabolism</fullName>
    </submittedName>
</protein>
<comment type="caution">
    <text evidence="5">The sequence shown here is derived from an EMBL/GenBank/DDBJ whole genome shotgun (WGS) entry which is preliminary data.</text>
</comment>
<dbReference type="Gene3D" id="1.10.10.10">
    <property type="entry name" value="Winged helix-like DNA-binding domain superfamily/Winged helix DNA-binding domain"/>
    <property type="match status" value="1"/>
</dbReference>
<evidence type="ECO:0000256" key="1">
    <source>
        <dbReference type="ARBA" id="ARBA00023015"/>
    </source>
</evidence>